<reference evidence="3" key="1">
    <citation type="submission" date="2018-01" db="EMBL/GenBank/DDBJ databases">
        <authorList>
            <person name="Mao J.F."/>
        </authorList>
    </citation>
    <scope>NUCLEOTIDE SEQUENCE</scope>
    <source>
        <strain evidence="3">Huo1</strain>
        <tissue evidence="3">Leaf</tissue>
    </source>
</reference>
<protein>
    <recommendedName>
        <fullName evidence="2">FAF domain-containing protein</fullName>
    </recommendedName>
</protein>
<accession>A0A8X8XW69</accession>
<organism evidence="3">
    <name type="scientific">Salvia splendens</name>
    <name type="common">Scarlet sage</name>
    <dbReference type="NCBI Taxonomy" id="180675"/>
    <lineage>
        <taxon>Eukaryota</taxon>
        <taxon>Viridiplantae</taxon>
        <taxon>Streptophyta</taxon>
        <taxon>Embryophyta</taxon>
        <taxon>Tracheophyta</taxon>
        <taxon>Spermatophyta</taxon>
        <taxon>Magnoliopsida</taxon>
        <taxon>eudicotyledons</taxon>
        <taxon>Gunneridae</taxon>
        <taxon>Pentapetalae</taxon>
        <taxon>asterids</taxon>
        <taxon>lamiids</taxon>
        <taxon>Lamiales</taxon>
        <taxon>Lamiaceae</taxon>
        <taxon>Nepetoideae</taxon>
        <taxon>Mentheae</taxon>
        <taxon>Salviinae</taxon>
        <taxon>Salvia</taxon>
        <taxon>Salvia subgen. Calosphace</taxon>
        <taxon>core Calosphace</taxon>
    </lineage>
</organism>
<evidence type="ECO:0000313" key="3">
    <source>
        <dbReference type="EMBL" id="KAG6419964.1"/>
    </source>
</evidence>
<evidence type="ECO:0000313" key="4">
    <source>
        <dbReference type="Proteomes" id="UP000298416"/>
    </source>
</evidence>
<dbReference type="Pfam" id="PF11250">
    <property type="entry name" value="FAF"/>
    <property type="match status" value="1"/>
</dbReference>
<dbReference type="InterPro" id="IPR021410">
    <property type="entry name" value="FAF"/>
</dbReference>
<evidence type="ECO:0000259" key="2">
    <source>
        <dbReference type="Pfam" id="PF11250"/>
    </source>
</evidence>
<dbReference type="Proteomes" id="UP000298416">
    <property type="component" value="Unassembled WGS sequence"/>
</dbReference>
<keyword evidence="4" id="KW-1185">Reference proteome</keyword>
<gene>
    <name evidence="3" type="ORF">SASPL_116478</name>
</gene>
<comment type="similarity">
    <text evidence="1">Belongs to the fantastic four family.</text>
</comment>
<dbReference type="InterPro" id="IPR046431">
    <property type="entry name" value="FAF_dom"/>
</dbReference>
<name>A0A8X8XW69_SALSN</name>
<dbReference type="OrthoDB" id="1928183at2759"/>
<dbReference type="PANTHER" id="PTHR33155">
    <property type="entry name" value="FANTASTIC FOUR-LIKE PROTEIN (DUF3049)"/>
    <property type="match status" value="1"/>
</dbReference>
<proteinExistence type="inferred from homology"/>
<dbReference type="EMBL" id="PNBA02000006">
    <property type="protein sequence ID" value="KAG6419964.1"/>
    <property type="molecule type" value="Genomic_DNA"/>
</dbReference>
<evidence type="ECO:0000256" key="1">
    <source>
        <dbReference type="ARBA" id="ARBA00008690"/>
    </source>
</evidence>
<dbReference type="AlphaFoldDB" id="A0A8X8XW69"/>
<feature type="domain" description="FAF" evidence="2">
    <location>
        <begin position="39"/>
        <end position="97"/>
    </location>
</feature>
<dbReference type="PANTHER" id="PTHR33155:SF75">
    <property type="entry name" value="OS02G0750800 PROTEIN"/>
    <property type="match status" value="1"/>
</dbReference>
<sequence>MPDPEFRDRIGAESCLDLGSDVAAVRSRHRRPSAPEKKELPPPISWLVRADSHGSPMPWVMRKYYTSDGRLIIREERVRCHDYFVADRSDGRLVLNLVHVDDDDGVEESGGDVVEEEVRRPEIVNEAIDCDLSVDEAAAERYKYNGLGLKPCGGFVATVPVFTPPVHT</sequence>
<comment type="caution">
    <text evidence="3">The sequence shown here is derived from an EMBL/GenBank/DDBJ whole genome shotgun (WGS) entry which is preliminary data.</text>
</comment>
<reference evidence="3" key="2">
    <citation type="submission" date="2020-08" db="EMBL/GenBank/DDBJ databases">
        <title>Plant Genome Project.</title>
        <authorList>
            <person name="Zhang R.-G."/>
        </authorList>
    </citation>
    <scope>NUCLEOTIDE SEQUENCE</scope>
    <source>
        <strain evidence="3">Huo1</strain>
        <tissue evidence="3">Leaf</tissue>
    </source>
</reference>